<sequence>KKETARREAVDEHLVQINYGKLAKLRNLRYSVTVFEQNFLNREKEVDSEVSLRISNTIHDYMPSTVILITGDGDYGPIFRRVLDKNWTIEIWFWTD</sequence>
<gene>
    <name evidence="2" type="ORF">FCALED_LOCUS17875</name>
</gene>
<dbReference type="EMBL" id="CAJVPQ010030430">
    <property type="protein sequence ID" value="CAG8776809.1"/>
    <property type="molecule type" value="Genomic_DNA"/>
</dbReference>
<feature type="non-terminal residue" evidence="2">
    <location>
        <position position="1"/>
    </location>
</feature>
<dbReference type="Gene3D" id="3.40.50.1010">
    <property type="entry name" value="5'-nuclease"/>
    <property type="match status" value="1"/>
</dbReference>
<evidence type="ECO:0000313" key="2">
    <source>
        <dbReference type="EMBL" id="CAG8776809.1"/>
    </source>
</evidence>
<evidence type="ECO:0000313" key="3">
    <source>
        <dbReference type="Proteomes" id="UP000789570"/>
    </source>
</evidence>
<dbReference type="GO" id="GO:0004540">
    <property type="term" value="F:RNA nuclease activity"/>
    <property type="evidence" value="ECO:0007669"/>
    <property type="project" value="InterPro"/>
</dbReference>
<dbReference type="Proteomes" id="UP000789570">
    <property type="component" value="Unassembled WGS sequence"/>
</dbReference>
<evidence type="ECO:0000259" key="1">
    <source>
        <dbReference type="Pfam" id="PF01936"/>
    </source>
</evidence>
<reference evidence="2" key="1">
    <citation type="submission" date="2021-06" db="EMBL/GenBank/DDBJ databases">
        <authorList>
            <person name="Kallberg Y."/>
            <person name="Tangrot J."/>
            <person name="Rosling A."/>
        </authorList>
    </citation>
    <scope>NUCLEOTIDE SEQUENCE</scope>
    <source>
        <strain evidence="2">UK204</strain>
    </source>
</reference>
<protein>
    <submittedName>
        <fullName evidence="2">11890_t:CDS:1</fullName>
    </submittedName>
</protein>
<dbReference type="InterPro" id="IPR021139">
    <property type="entry name" value="NYN"/>
</dbReference>
<name>A0A9N9NVS2_9GLOM</name>
<feature type="non-terminal residue" evidence="2">
    <location>
        <position position="96"/>
    </location>
</feature>
<comment type="caution">
    <text evidence="2">The sequence shown here is derived from an EMBL/GenBank/DDBJ whole genome shotgun (WGS) entry which is preliminary data.</text>
</comment>
<accession>A0A9N9NVS2</accession>
<dbReference type="AlphaFoldDB" id="A0A9N9NVS2"/>
<proteinExistence type="predicted"/>
<dbReference type="OrthoDB" id="2419124at2759"/>
<organism evidence="2 3">
    <name type="scientific">Funneliformis caledonium</name>
    <dbReference type="NCBI Taxonomy" id="1117310"/>
    <lineage>
        <taxon>Eukaryota</taxon>
        <taxon>Fungi</taxon>
        <taxon>Fungi incertae sedis</taxon>
        <taxon>Mucoromycota</taxon>
        <taxon>Glomeromycotina</taxon>
        <taxon>Glomeromycetes</taxon>
        <taxon>Glomerales</taxon>
        <taxon>Glomeraceae</taxon>
        <taxon>Funneliformis</taxon>
    </lineage>
</organism>
<dbReference type="Pfam" id="PF01936">
    <property type="entry name" value="NYN"/>
    <property type="match status" value="1"/>
</dbReference>
<feature type="domain" description="NYN" evidence="1">
    <location>
        <begin position="24"/>
        <end position="92"/>
    </location>
</feature>
<keyword evidence="3" id="KW-1185">Reference proteome</keyword>